<gene>
    <name evidence="1" type="ORF">IRJ16_03380</name>
</gene>
<sequence length="220" mass="25459">MIDPKIQTAISDALNAHTVYGVFDAVPFIDKFSAAFGTDKTFLEKVADVDAIFDDEPKLEELREVFFDLLMINFFSADAKKLEEDYLDSEEWEQIEEDTLDRGTELLNLLLYLTECIDEEIDPELDDYLNEFLLVNDDEFQDEYSIYEPVITNQILMDSPLSEVRKVAETLPDDTELKDLFYPIMAFFQNPESNDEAAVADNAVFRTFDMAVYKILINYK</sequence>
<evidence type="ECO:0000313" key="2">
    <source>
        <dbReference type="Proteomes" id="UP000622475"/>
    </source>
</evidence>
<evidence type="ECO:0000313" key="1">
    <source>
        <dbReference type="EMBL" id="MBE9660913.1"/>
    </source>
</evidence>
<reference evidence="1" key="1">
    <citation type="submission" date="2020-10" db="EMBL/GenBank/DDBJ databases">
        <title>Mucilaginibacter mali sp. nov., isolated from rhizosphere soil of apple orchard.</title>
        <authorList>
            <person name="Lee J.-S."/>
            <person name="Kim H.S."/>
            <person name="Kim J.-S."/>
        </authorList>
    </citation>
    <scope>NUCLEOTIDE SEQUENCE</scope>
    <source>
        <strain evidence="1">KCTC 22746</strain>
    </source>
</reference>
<dbReference type="RefSeq" id="WP_194110099.1">
    <property type="nucleotide sequence ID" value="NZ_JADFFL010000001.1"/>
</dbReference>
<dbReference type="AlphaFoldDB" id="A0A929KUZ2"/>
<organism evidence="1 2">
    <name type="scientific">Mucilaginibacter myungsuensis</name>
    <dbReference type="NCBI Taxonomy" id="649104"/>
    <lineage>
        <taxon>Bacteria</taxon>
        <taxon>Pseudomonadati</taxon>
        <taxon>Bacteroidota</taxon>
        <taxon>Sphingobacteriia</taxon>
        <taxon>Sphingobacteriales</taxon>
        <taxon>Sphingobacteriaceae</taxon>
        <taxon>Mucilaginibacter</taxon>
    </lineage>
</organism>
<name>A0A929KUZ2_9SPHI</name>
<proteinExistence type="predicted"/>
<accession>A0A929KUZ2</accession>
<dbReference type="EMBL" id="JADFFL010000001">
    <property type="protein sequence ID" value="MBE9660913.1"/>
    <property type="molecule type" value="Genomic_DNA"/>
</dbReference>
<comment type="caution">
    <text evidence="1">The sequence shown here is derived from an EMBL/GenBank/DDBJ whole genome shotgun (WGS) entry which is preliminary data.</text>
</comment>
<keyword evidence="2" id="KW-1185">Reference proteome</keyword>
<protein>
    <submittedName>
        <fullName evidence="1">Uncharacterized protein</fullName>
    </submittedName>
</protein>
<dbReference type="Proteomes" id="UP000622475">
    <property type="component" value="Unassembled WGS sequence"/>
</dbReference>